<reference evidence="8" key="1">
    <citation type="journal article" date="2019" name="Int. J. Syst. Evol. Microbiol.">
        <title>The Global Catalogue of Microorganisms (GCM) 10K type strain sequencing project: providing services to taxonomists for standard genome sequencing and annotation.</title>
        <authorList>
            <consortium name="The Broad Institute Genomics Platform"/>
            <consortium name="The Broad Institute Genome Sequencing Center for Infectious Disease"/>
            <person name="Wu L."/>
            <person name="Ma J."/>
        </authorList>
    </citation>
    <scope>NUCLEOTIDE SEQUENCE [LARGE SCALE GENOMIC DNA]</scope>
    <source>
        <strain evidence="8">JCM 18715</strain>
    </source>
</reference>
<dbReference type="EC" id="2.7.1.24" evidence="5 6"/>
<dbReference type="Gene3D" id="3.40.50.300">
    <property type="entry name" value="P-loop containing nucleotide triphosphate hydrolases"/>
    <property type="match status" value="1"/>
</dbReference>
<comment type="catalytic activity">
    <reaction evidence="5">
        <text>3'-dephospho-CoA + ATP = ADP + CoA + H(+)</text>
        <dbReference type="Rhea" id="RHEA:18245"/>
        <dbReference type="ChEBI" id="CHEBI:15378"/>
        <dbReference type="ChEBI" id="CHEBI:30616"/>
        <dbReference type="ChEBI" id="CHEBI:57287"/>
        <dbReference type="ChEBI" id="CHEBI:57328"/>
        <dbReference type="ChEBI" id="CHEBI:456216"/>
        <dbReference type="EC" id="2.7.1.24"/>
    </reaction>
</comment>
<dbReference type="PANTHER" id="PTHR10695">
    <property type="entry name" value="DEPHOSPHO-COA KINASE-RELATED"/>
    <property type="match status" value="1"/>
</dbReference>
<evidence type="ECO:0000256" key="6">
    <source>
        <dbReference type="NCBIfam" id="TIGR00152"/>
    </source>
</evidence>
<dbReference type="Proteomes" id="UP001500547">
    <property type="component" value="Unassembled WGS sequence"/>
</dbReference>
<name>A0ABP9QZ23_9RHOO</name>
<dbReference type="NCBIfam" id="TIGR00152">
    <property type="entry name" value="dephospho-CoA kinase"/>
    <property type="match status" value="1"/>
</dbReference>
<keyword evidence="5" id="KW-0963">Cytoplasm</keyword>
<dbReference type="PROSITE" id="PS51219">
    <property type="entry name" value="DPCK"/>
    <property type="match status" value="1"/>
</dbReference>
<keyword evidence="8" id="KW-1185">Reference proteome</keyword>
<comment type="similarity">
    <text evidence="1 5">Belongs to the CoaE family.</text>
</comment>
<keyword evidence="4 5" id="KW-0173">Coenzyme A biosynthesis</keyword>
<comment type="pathway">
    <text evidence="5">Cofactor biosynthesis; coenzyme A biosynthesis; CoA from (R)-pantothenate: step 5/5.</text>
</comment>
<dbReference type="EMBL" id="BAABLD010000015">
    <property type="protein sequence ID" value="GAA5169696.1"/>
    <property type="molecule type" value="Genomic_DNA"/>
</dbReference>
<evidence type="ECO:0000313" key="7">
    <source>
        <dbReference type="EMBL" id="GAA5169696.1"/>
    </source>
</evidence>
<comment type="function">
    <text evidence="5">Catalyzes the phosphorylation of the 3'-hydroxyl group of dephosphocoenzyme A to form coenzyme A.</text>
</comment>
<keyword evidence="3 5" id="KW-0067">ATP-binding</keyword>
<dbReference type="SUPFAM" id="SSF52540">
    <property type="entry name" value="P-loop containing nucleoside triphosphate hydrolases"/>
    <property type="match status" value="1"/>
</dbReference>
<dbReference type="Pfam" id="PF01121">
    <property type="entry name" value="CoaE"/>
    <property type="match status" value="1"/>
</dbReference>
<dbReference type="PANTHER" id="PTHR10695:SF46">
    <property type="entry name" value="BIFUNCTIONAL COENZYME A SYNTHASE-RELATED"/>
    <property type="match status" value="1"/>
</dbReference>
<organism evidence="7 8">
    <name type="scientific">Viridibacterium curvum</name>
    <dbReference type="NCBI Taxonomy" id="1101404"/>
    <lineage>
        <taxon>Bacteria</taxon>
        <taxon>Pseudomonadati</taxon>
        <taxon>Pseudomonadota</taxon>
        <taxon>Betaproteobacteria</taxon>
        <taxon>Rhodocyclales</taxon>
        <taxon>Rhodocyclaceae</taxon>
        <taxon>Viridibacterium</taxon>
    </lineage>
</organism>
<evidence type="ECO:0000256" key="4">
    <source>
        <dbReference type="ARBA" id="ARBA00022993"/>
    </source>
</evidence>
<dbReference type="HAMAP" id="MF_00376">
    <property type="entry name" value="Dephospho_CoA_kinase"/>
    <property type="match status" value="1"/>
</dbReference>
<feature type="binding site" evidence="5">
    <location>
        <begin position="21"/>
        <end position="26"/>
    </location>
    <ligand>
        <name>ATP</name>
        <dbReference type="ChEBI" id="CHEBI:30616"/>
    </ligand>
</feature>
<keyword evidence="2 5" id="KW-0547">Nucleotide-binding</keyword>
<keyword evidence="5" id="KW-0808">Transferase</keyword>
<evidence type="ECO:0000256" key="5">
    <source>
        <dbReference type="HAMAP-Rule" id="MF_00376"/>
    </source>
</evidence>
<evidence type="ECO:0000256" key="1">
    <source>
        <dbReference type="ARBA" id="ARBA00009018"/>
    </source>
</evidence>
<comment type="caution">
    <text evidence="7">The sequence shown here is derived from an EMBL/GenBank/DDBJ whole genome shotgun (WGS) entry which is preliminary data.</text>
</comment>
<dbReference type="GO" id="GO:0016301">
    <property type="term" value="F:kinase activity"/>
    <property type="evidence" value="ECO:0007669"/>
    <property type="project" value="UniProtKB-KW"/>
</dbReference>
<accession>A0ABP9QZ23</accession>
<gene>
    <name evidence="5 7" type="primary">coaE</name>
    <name evidence="7" type="ORF">GCM10025770_31570</name>
</gene>
<keyword evidence="5 7" id="KW-0418">Kinase</keyword>
<sequence length="208" mass="22087">MGADTSAHPGPRVIGLTGGIGSGKSAAADCFAELGATLVDADVIARALTAPGGAAIEPLRAAFGDWAITSEGALDRAAMRERAFADATVRQQLEGILHPLIRQQCEREIAAATGPYVLLVVPLLVETGGWIGRCERIVVVDCPEDLQRARVMQRSGLSEAQVRAIMDSQASRAQRRAAAHEIIDNAGDFDSLRAQVDALHQRFLPDRV</sequence>
<protein>
    <recommendedName>
        <fullName evidence="5 6">Dephospho-CoA kinase</fullName>
        <ecNumber evidence="5 6">2.7.1.24</ecNumber>
    </recommendedName>
    <alternativeName>
        <fullName evidence="5">Dephosphocoenzyme A kinase</fullName>
    </alternativeName>
</protein>
<evidence type="ECO:0000256" key="3">
    <source>
        <dbReference type="ARBA" id="ARBA00022840"/>
    </source>
</evidence>
<proteinExistence type="inferred from homology"/>
<dbReference type="InterPro" id="IPR027417">
    <property type="entry name" value="P-loop_NTPase"/>
</dbReference>
<dbReference type="CDD" id="cd02022">
    <property type="entry name" value="DPCK"/>
    <property type="match status" value="1"/>
</dbReference>
<dbReference type="RefSeq" id="WP_345534069.1">
    <property type="nucleotide sequence ID" value="NZ_BAABLD010000015.1"/>
</dbReference>
<evidence type="ECO:0000313" key="8">
    <source>
        <dbReference type="Proteomes" id="UP001500547"/>
    </source>
</evidence>
<evidence type="ECO:0000256" key="2">
    <source>
        <dbReference type="ARBA" id="ARBA00022741"/>
    </source>
</evidence>
<comment type="subcellular location">
    <subcellularLocation>
        <location evidence="5">Cytoplasm</location>
    </subcellularLocation>
</comment>
<dbReference type="InterPro" id="IPR001977">
    <property type="entry name" value="Depp_CoAkinase"/>
</dbReference>